<dbReference type="InterPro" id="IPR044665">
    <property type="entry name" value="E_coli_cyclophilin_A-like"/>
</dbReference>
<comment type="catalytic activity">
    <reaction evidence="4">
        <text>[protein]-peptidylproline (omega=180) = [protein]-peptidylproline (omega=0)</text>
        <dbReference type="Rhea" id="RHEA:16237"/>
        <dbReference type="Rhea" id="RHEA-COMP:10747"/>
        <dbReference type="Rhea" id="RHEA-COMP:10748"/>
        <dbReference type="ChEBI" id="CHEBI:83833"/>
        <dbReference type="ChEBI" id="CHEBI:83834"/>
        <dbReference type="EC" id="5.2.1.8"/>
    </reaction>
</comment>
<reference evidence="7" key="1">
    <citation type="submission" date="2020-03" db="EMBL/GenBank/DDBJ databases">
        <title>Complete genome sequence of sulfur-oxidizing bacterium skT11.</title>
        <authorList>
            <person name="Kanda M."/>
            <person name="Kojima H."/>
            <person name="Fukui M."/>
        </authorList>
    </citation>
    <scope>NUCLEOTIDE SEQUENCE [LARGE SCALE GENOMIC DNA]</scope>
    <source>
        <strain evidence="7">skT11</strain>
    </source>
</reference>
<feature type="chain" id="PRO_5026370403" description="Peptidyl-prolyl cis-trans isomerase" evidence="4">
    <location>
        <begin position="22"/>
        <end position="189"/>
    </location>
</feature>
<dbReference type="InterPro" id="IPR002130">
    <property type="entry name" value="Cyclophilin-type_PPIase_dom"/>
</dbReference>
<keyword evidence="2 4" id="KW-0697">Rotamase</keyword>
<evidence type="ECO:0000256" key="4">
    <source>
        <dbReference type="RuleBase" id="RU363019"/>
    </source>
</evidence>
<dbReference type="GO" id="GO:0006457">
    <property type="term" value="P:protein folding"/>
    <property type="evidence" value="ECO:0007669"/>
    <property type="project" value="InterPro"/>
</dbReference>
<protein>
    <recommendedName>
        <fullName evidence="4">Peptidyl-prolyl cis-trans isomerase</fullName>
        <shortName evidence="4">PPIase</shortName>
        <ecNumber evidence="4">5.2.1.8</ecNumber>
    </recommendedName>
</protein>
<keyword evidence="7" id="KW-1185">Reference proteome</keyword>
<name>A0A6F8VDR8_9PROT</name>
<evidence type="ECO:0000256" key="3">
    <source>
        <dbReference type="ARBA" id="ARBA00023235"/>
    </source>
</evidence>
<organism evidence="6 7">
    <name type="scientific">Sulfurimicrobium lacus</name>
    <dbReference type="NCBI Taxonomy" id="2715678"/>
    <lineage>
        <taxon>Bacteria</taxon>
        <taxon>Pseudomonadati</taxon>
        <taxon>Pseudomonadota</taxon>
        <taxon>Betaproteobacteria</taxon>
        <taxon>Nitrosomonadales</taxon>
        <taxon>Sulfuricellaceae</taxon>
        <taxon>Sulfurimicrobium</taxon>
    </lineage>
</organism>
<keyword evidence="3 4" id="KW-0413">Isomerase</keyword>
<evidence type="ECO:0000259" key="5">
    <source>
        <dbReference type="PROSITE" id="PS50072"/>
    </source>
</evidence>
<evidence type="ECO:0000313" key="7">
    <source>
        <dbReference type="Proteomes" id="UP000502260"/>
    </source>
</evidence>
<dbReference type="PRINTS" id="PR00153">
    <property type="entry name" value="CSAPPISMRASE"/>
</dbReference>
<gene>
    <name evidence="6" type="primary">ppiB_1</name>
    <name evidence="6" type="ORF">SKTS_28490</name>
</gene>
<dbReference type="KEGG" id="slac:SKTS_28490"/>
<dbReference type="CDD" id="cd01920">
    <property type="entry name" value="cyclophilin_EcCYP_like"/>
    <property type="match status" value="1"/>
</dbReference>
<accession>A0A6F8VDR8</accession>
<dbReference type="PANTHER" id="PTHR43246">
    <property type="entry name" value="PEPTIDYL-PROLYL CIS-TRANS ISOMERASE CYP38, CHLOROPLASTIC"/>
    <property type="match status" value="1"/>
</dbReference>
<evidence type="ECO:0000256" key="1">
    <source>
        <dbReference type="ARBA" id="ARBA00007365"/>
    </source>
</evidence>
<dbReference type="PROSITE" id="PS00170">
    <property type="entry name" value="CSA_PPIASE_1"/>
    <property type="match status" value="1"/>
</dbReference>
<evidence type="ECO:0000313" key="6">
    <source>
        <dbReference type="EMBL" id="BCB27963.1"/>
    </source>
</evidence>
<dbReference type="PROSITE" id="PS50072">
    <property type="entry name" value="CSA_PPIASE_2"/>
    <property type="match status" value="1"/>
</dbReference>
<dbReference type="AlphaFoldDB" id="A0A6F8VDR8"/>
<evidence type="ECO:0000256" key="2">
    <source>
        <dbReference type="ARBA" id="ARBA00023110"/>
    </source>
</evidence>
<feature type="signal peptide" evidence="4">
    <location>
        <begin position="1"/>
        <end position="21"/>
    </location>
</feature>
<proteinExistence type="inferred from homology"/>
<dbReference type="Pfam" id="PF00160">
    <property type="entry name" value="Pro_isomerase"/>
    <property type="match status" value="1"/>
</dbReference>
<dbReference type="InterPro" id="IPR029000">
    <property type="entry name" value="Cyclophilin-like_dom_sf"/>
</dbReference>
<dbReference type="RefSeq" id="WP_173066538.1">
    <property type="nucleotide sequence ID" value="NZ_AP022853.1"/>
</dbReference>
<feature type="domain" description="PPIase cyclophilin-type" evidence="5">
    <location>
        <begin position="30"/>
        <end position="187"/>
    </location>
</feature>
<dbReference type="Proteomes" id="UP000502260">
    <property type="component" value="Chromosome"/>
</dbReference>
<dbReference type="Gene3D" id="2.40.100.10">
    <property type="entry name" value="Cyclophilin-like"/>
    <property type="match status" value="1"/>
</dbReference>
<comment type="function">
    <text evidence="4">PPIases accelerate the folding of proteins. It catalyzes the cis-trans isomerization of proline imidic peptide bonds in oligopeptides.</text>
</comment>
<dbReference type="InterPro" id="IPR020892">
    <property type="entry name" value="Cyclophilin-type_PPIase_CS"/>
</dbReference>
<dbReference type="EMBL" id="AP022853">
    <property type="protein sequence ID" value="BCB27963.1"/>
    <property type="molecule type" value="Genomic_DNA"/>
</dbReference>
<comment type="similarity">
    <text evidence="1 4">Belongs to the cyclophilin-type PPIase family.</text>
</comment>
<dbReference type="EC" id="5.2.1.8" evidence="4"/>
<dbReference type="SUPFAM" id="SSF50891">
    <property type="entry name" value="Cyclophilin-like"/>
    <property type="match status" value="1"/>
</dbReference>
<sequence length="189" mass="20829">MKSLRLVTLFFALCLSLGAHAANPTVEMKTNLGSFTLELYPDKAPKTVENFLKYARSGFYKGTIFHRVIDNFMIQGGGFGTNLREKDAFPPIQNEATNGLKNDIYTIAMARTMYPHSAAAQFFINVKDNAFLNHTAPTPNGWGYAVFGKVVKGQDVVMKISKVKTGARDPLPSDVPLESVVIEDVKIIP</sequence>
<dbReference type="GO" id="GO:0003755">
    <property type="term" value="F:peptidyl-prolyl cis-trans isomerase activity"/>
    <property type="evidence" value="ECO:0007669"/>
    <property type="project" value="UniProtKB-UniRule"/>
</dbReference>
<keyword evidence="4" id="KW-0732">Signal</keyword>